<dbReference type="CDD" id="cd00761">
    <property type="entry name" value="Glyco_tranf_GTA_type"/>
    <property type="match status" value="1"/>
</dbReference>
<dbReference type="Pfam" id="PF00535">
    <property type="entry name" value="Glycos_transf_2"/>
    <property type="match status" value="1"/>
</dbReference>
<dbReference type="Proteomes" id="UP001501570">
    <property type="component" value="Unassembled WGS sequence"/>
</dbReference>
<dbReference type="EMBL" id="BAABJQ010000015">
    <property type="protein sequence ID" value="GAA5191207.1"/>
    <property type="molecule type" value="Genomic_DNA"/>
</dbReference>
<dbReference type="RefSeq" id="WP_345633063.1">
    <property type="nucleotide sequence ID" value="NZ_BAABJQ010000015.1"/>
</dbReference>
<evidence type="ECO:0000259" key="1">
    <source>
        <dbReference type="Pfam" id="PF00535"/>
    </source>
</evidence>
<accession>A0ABP9S730</accession>
<dbReference type="Gene3D" id="3.90.550.10">
    <property type="entry name" value="Spore Coat Polysaccharide Biosynthesis Protein SpsA, Chain A"/>
    <property type="match status" value="1"/>
</dbReference>
<dbReference type="PANTHER" id="PTHR22916">
    <property type="entry name" value="GLYCOSYLTRANSFERASE"/>
    <property type="match status" value="1"/>
</dbReference>
<organism evidence="2 3">
    <name type="scientific">Rugosimonospora acidiphila</name>
    <dbReference type="NCBI Taxonomy" id="556531"/>
    <lineage>
        <taxon>Bacteria</taxon>
        <taxon>Bacillati</taxon>
        <taxon>Actinomycetota</taxon>
        <taxon>Actinomycetes</taxon>
        <taxon>Micromonosporales</taxon>
        <taxon>Micromonosporaceae</taxon>
        <taxon>Rugosimonospora</taxon>
    </lineage>
</organism>
<proteinExistence type="predicted"/>
<dbReference type="PANTHER" id="PTHR22916:SF3">
    <property type="entry name" value="UDP-GLCNAC:BETAGAL BETA-1,3-N-ACETYLGLUCOSAMINYLTRANSFERASE-LIKE PROTEIN 1"/>
    <property type="match status" value="1"/>
</dbReference>
<reference evidence="3" key="1">
    <citation type="journal article" date="2019" name="Int. J. Syst. Evol. Microbiol.">
        <title>The Global Catalogue of Microorganisms (GCM) 10K type strain sequencing project: providing services to taxonomists for standard genome sequencing and annotation.</title>
        <authorList>
            <consortium name="The Broad Institute Genomics Platform"/>
            <consortium name="The Broad Institute Genome Sequencing Center for Infectious Disease"/>
            <person name="Wu L."/>
            <person name="Ma J."/>
        </authorList>
    </citation>
    <scope>NUCLEOTIDE SEQUENCE [LARGE SCALE GENOMIC DNA]</scope>
    <source>
        <strain evidence="3">JCM 18304</strain>
    </source>
</reference>
<comment type="caution">
    <text evidence="2">The sequence shown here is derived from an EMBL/GenBank/DDBJ whole genome shotgun (WGS) entry which is preliminary data.</text>
</comment>
<name>A0ABP9S730_9ACTN</name>
<gene>
    <name evidence="2" type="ORF">GCM10023322_48070</name>
</gene>
<keyword evidence="3" id="KW-1185">Reference proteome</keyword>
<feature type="domain" description="Glycosyltransferase 2-like" evidence="1">
    <location>
        <begin position="5"/>
        <end position="100"/>
    </location>
</feature>
<dbReference type="SUPFAM" id="SSF53448">
    <property type="entry name" value="Nucleotide-diphospho-sugar transferases"/>
    <property type="match status" value="1"/>
</dbReference>
<protein>
    <recommendedName>
        <fullName evidence="1">Glycosyltransferase 2-like domain-containing protein</fullName>
    </recommendedName>
</protein>
<evidence type="ECO:0000313" key="3">
    <source>
        <dbReference type="Proteomes" id="UP001501570"/>
    </source>
</evidence>
<sequence length="359" mass="39462">MTSATVVIVNFNYERFLPSAIDSAIAQGDDVEIIVVDDGSTDGSAQIIRSYGDRLTAIAKPNGGQGSAFNAGFAQAGGDVVCFLDADDQLMPETMTEALTMYGIEPYAKLHWPLAEMDPSGRLLGSLNPPVELPAGDLSELVAGRGPGAYPTPPSSGNAYGRPFLERVLPVPERLRVCADGYLYDLAPLYGPVARLGRPGGAIRFHDESNFMARRYHDRLPHSVAAHELTIVKLAERCRELGRRPDERSWREQSWPIRSRRALDEIDELFPSPTPFVLIDGGRLGVEPTPARPFVHVPEHATDADALEELARSQPASDRVVVVWPSFPWLDARPGLRAALETTHRLRLANTRVRIYARH</sequence>
<dbReference type="InterPro" id="IPR001173">
    <property type="entry name" value="Glyco_trans_2-like"/>
</dbReference>
<dbReference type="InterPro" id="IPR029044">
    <property type="entry name" value="Nucleotide-diphossugar_trans"/>
</dbReference>
<evidence type="ECO:0000313" key="2">
    <source>
        <dbReference type="EMBL" id="GAA5191207.1"/>
    </source>
</evidence>